<keyword evidence="4" id="KW-1185">Reference proteome</keyword>
<proteinExistence type="inferred from homology"/>
<dbReference type="Proteomes" id="UP000256599">
    <property type="component" value="Unassembled WGS sequence"/>
</dbReference>
<dbReference type="GO" id="GO:0003676">
    <property type="term" value="F:nucleic acid binding"/>
    <property type="evidence" value="ECO:0007669"/>
    <property type="project" value="InterPro"/>
</dbReference>
<dbReference type="Pfam" id="PF02021">
    <property type="entry name" value="UPF0102"/>
    <property type="match status" value="1"/>
</dbReference>
<dbReference type="EMBL" id="NXLR01000007">
    <property type="protein sequence ID" value="RDU59938.1"/>
    <property type="molecule type" value="Genomic_DNA"/>
</dbReference>
<gene>
    <name evidence="3" type="ORF">CQA63_04985</name>
</gene>
<dbReference type="InterPro" id="IPR011335">
    <property type="entry name" value="Restrct_endonuc-II-like"/>
</dbReference>
<dbReference type="PANTHER" id="PTHR34039">
    <property type="entry name" value="UPF0102 PROTEIN YRAN"/>
    <property type="match status" value="1"/>
</dbReference>
<evidence type="ECO:0000313" key="3">
    <source>
        <dbReference type="EMBL" id="RDU59938.1"/>
    </source>
</evidence>
<dbReference type="InterPro" id="IPR003509">
    <property type="entry name" value="UPF0102_YraN-like"/>
</dbReference>
<name>A0A3D8I468_9HELI</name>
<dbReference type="PANTHER" id="PTHR34039:SF1">
    <property type="entry name" value="UPF0102 PROTEIN YRAN"/>
    <property type="match status" value="1"/>
</dbReference>
<dbReference type="InterPro" id="IPR011856">
    <property type="entry name" value="tRNA_endonuc-like_dom_sf"/>
</dbReference>
<evidence type="ECO:0000256" key="1">
    <source>
        <dbReference type="ARBA" id="ARBA00006738"/>
    </source>
</evidence>
<dbReference type="AlphaFoldDB" id="A0A3D8I468"/>
<dbReference type="Gene3D" id="3.40.1350.10">
    <property type="match status" value="1"/>
</dbReference>
<comment type="caution">
    <text evidence="3">The sequence shown here is derived from an EMBL/GenBank/DDBJ whole genome shotgun (WGS) entry which is preliminary data.</text>
</comment>
<dbReference type="SUPFAM" id="SSF52980">
    <property type="entry name" value="Restriction endonuclease-like"/>
    <property type="match status" value="1"/>
</dbReference>
<dbReference type="HAMAP" id="MF_00048">
    <property type="entry name" value="UPF0102"/>
    <property type="match status" value="1"/>
</dbReference>
<accession>A0A3D8I468</accession>
<dbReference type="OrthoDB" id="9794876at2"/>
<protein>
    <recommendedName>
        <fullName evidence="2">UPF0102 protein CQA63_04985</fullName>
    </recommendedName>
</protein>
<evidence type="ECO:0000256" key="2">
    <source>
        <dbReference type="HAMAP-Rule" id="MF_00048"/>
    </source>
</evidence>
<sequence>MSREKGALAEERACEFLTQKGFEIVERNFFARYGEIDIIASKDNILHFIEVKSGAGFEPIYNITRAKLSKLEKAINFYLMTHNITQAFCLDALIIKDDKYELLENITLS</sequence>
<reference evidence="3 4" key="1">
    <citation type="submission" date="2018-04" db="EMBL/GenBank/DDBJ databases">
        <title>Novel Campyloabacter and Helicobacter Species and Strains.</title>
        <authorList>
            <person name="Mannion A.J."/>
            <person name="Shen Z."/>
            <person name="Fox J.G."/>
        </authorList>
    </citation>
    <scope>NUCLEOTIDE SEQUENCE [LARGE SCALE GENOMIC DNA]</scope>
    <source>
        <strain evidence="3 4">MIT 98-6070</strain>
    </source>
</reference>
<dbReference type="RefSeq" id="WP_104700609.1">
    <property type="nucleotide sequence ID" value="NZ_FZPP01000041.1"/>
</dbReference>
<dbReference type="NCBIfam" id="NF009152">
    <property type="entry name" value="PRK12497.2-4"/>
    <property type="match status" value="1"/>
</dbReference>
<evidence type="ECO:0000313" key="4">
    <source>
        <dbReference type="Proteomes" id="UP000256599"/>
    </source>
</evidence>
<comment type="similarity">
    <text evidence="1 2">Belongs to the UPF0102 family.</text>
</comment>
<organism evidence="3 4">
    <name type="scientific">Helicobacter marmotae</name>
    <dbReference type="NCBI Taxonomy" id="152490"/>
    <lineage>
        <taxon>Bacteria</taxon>
        <taxon>Pseudomonadati</taxon>
        <taxon>Campylobacterota</taxon>
        <taxon>Epsilonproteobacteria</taxon>
        <taxon>Campylobacterales</taxon>
        <taxon>Helicobacteraceae</taxon>
        <taxon>Helicobacter</taxon>
    </lineage>
</organism>